<keyword evidence="12" id="KW-1185">Reference proteome</keyword>
<feature type="compositionally biased region" description="Basic and acidic residues" evidence="9">
    <location>
        <begin position="122"/>
        <end position="138"/>
    </location>
</feature>
<dbReference type="GO" id="GO:0043565">
    <property type="term" value="F:sequence-specific DNA binding"/>
    <property type="evidence" value="ECO:0007669"/>
    <property type="project" value="InterPro"/>
</dbReference>
<reference evidence="11" key="2">
    <citation type="submission" date="2015-06" db="UniProtKB">
        <authorList>
            <consortium name="EnsemblPlants"/>
        </authorList>
    </citation>
    <scope>IDENTIFICATION</scope>
</reference>
<dbReference type="GO" id="GO:0005634">
    <property type="term" value="C:nucleus"/>
    <property type="evidence" value="ECO:0007669"/>
    <property type="project" value="UniProtKB-SubCell"/>
</dbReference>
<evidence type="ECO:0000256" key="3">
    <source>
        <dbReference type="ARBA" id="ARBA00023015"/>
    </source>
</evidence>
<dbReference type="HOGENOM" id="CLU_040478_1_1_1"/>
<feature type="region of interest" description="Disordered" evidence="9">
    <location>
        <begin position="1"/>
        <end position="24"/>
    </location>
</feature>
<dbReference type="Gene3D" id="2.20.25.80">
    <property type="entry name" value="WRKY domain"/>
    <property type="match status" value="1"/>
</dbReference>
<dbReference type="Gramene" id="ORUFI02G16390.1">
    <property type="protein sequence ID" value="ORUFI02G16390.1"/>
    <property type="gene ID" value="ORUFI02G16390"/>
</dbReference>
<keyword evidence="5" id="KW-0804">Transcription</keyword>
<keyword evidence="6" id="KW-0539">Nucleus</keyword>
<evidence type="ECO:0000256" key="2">
    <source>
        <dbReference type="ARBA" id="ARBA00008189"/>
    </source>
</evidence>
<sequence length="253" mass="27125">MADPFPAAARGGEQGGGTAGQLVATPSRLRTAVASMLNRTGHARFRRAAPVVVQEEEDEAAAAARDAVVRCDGLSASASSSFPSSVTGVTGDGSVSNARAVLPAAGDGDKPPPMQSASDYASDGRLKRSSDDDGERCHCSKKKRKASWRARRRIRVPAISSRNADIPADDYSWRKYGQKPIKGSPYPRGYYKCSTVRGCPARKHVERDPGEPAMLIVTYDGDHRHGEPGHRRPDEAATTTEHRTTDQTTGRLL</sequence>
<dbReference type="SUPFAM" id="SSF118290">
    <property type="entry name" value="WRKY DNA-binding domain"/>
    <property type="match status" value="1"/>
</dbReference>
<dbReference type="FunFam" id="2.20.25.80:FF:000004">
    <property type="entry name" value="WRKY transcription factor 65"/>
    <property type="match status" value="1"/>
</dbReference>
<dbReference type="InterPro" id="IPR018872">
    <property type="entry name" value="Zn-cluster-dom"/>
</dbReference>
<dbReference type="Pfam" id="PF03106">
    <property type="entry name" value="WRKY"/>
    <property type="match status" value="1"/>
</dbReference>
<dbReference type="OMA" id="CHDRARS"/>
<feature type="compositionally biased region" description="Basic and acidic residues" evidence="9">
    <location>
        <begin position="220"/>
        <end position="245"/>
    </location>
</feature>
<evidence type="ECO:0000256" key="7">
    <source>
        <dbReference type="ARBA" id="ARBA00059977"/>
    </source>
</evidence>
<evidence type="ECO:0000256" key="1">
    <source>
        <dbReference type="ARBA" id="ARBA00004123"/>
    </source>
</evidence>
<dbReference type="Pfam" id="PF10533">
    <property type="entry name" value="Plant_zn_clust"/>
    <property type="match status" value="1"/>
</dbReference>
<dbReference type="EnsemblPlants" id="ORUFI02G16390.1">
    <property type="protein sequence ID" value="ORUFI02G16390.1"/>
    <property type="gene ID" value="ORUFI02G16390"/>
</dbReference>
<protein>
    <recommendedName>
        <fullName evidence="8">WRKY transcription factor WRKY51</fullName>
    </recommendedName>
</protein>
<comment type="subcellular location">
    <subcellularLocation>
        <location evidence="1">Nucleus</location>
    </subcellularLocation>
</comment>
<dbReference type="SMART" id="SM00774">
    <property type="entry name" value="WRKY"/>
    <property type="match status" value="1"/>
</dbReference>
<name>A0A0E0NEI8_ORYRU</name>
<keyword evidence="3" id="KW-0805">Transcription regulation</keyword>
<dbReference type="STRING" id="4529.A0A0E0NEI8"/>
<dbReference type="InterPro" id="IPR036576">
    <property type="entry name" value="WRKY_dom_sf"/>
</dbReference>
<organism evidence="11 12">
    <name type="scientific">Oryza rufipogon</name>
    <name type="common">Brownbeard rice</name>
    <name type="synonym">Asian wild rice</name>
    <dbReference type="NCBI Taxonomy" id="4529"/>
    <lineage>
        <taxon>Eukaryota</taxon>
        <taxon>Viridiplantae</taxon>
        <taxon>Streptophyta</taxon>
        <taxon>Embryophyta</taxon>
        <taxon>Tracheophyta</taxon>
        <taxon>Spermatophyta</taxon>
        <taxon>Magnoliopsida</taxon>
        <taxon>Liliopsida</taxon>
        <taxon>Poales</taxon>
        <taxon>Poaceae</taxon>
        <taxon>BOP clade</taxon>
        <taxon>Oryzoideae</taxon>
        <taxon>Oryzeae</taxon>
        <taxon>Oryzinae</taxon>
        <taxon>Oryza</taxon>
    </lineage>
</organism>
<evidence type="ECO:0000313" key="11">
    <source>
        <dbReference type="EnsemblPlants" id="ORUFI02G16390.1"/>
    </source>
</evidence>
<dbReference type="InterPro" id="IPR044810">
    <property type="entry name" value="WRKY_plant"/>
</dbReference>
<evidence type="ECO:0000256" key="9">
    <source>
        <dbReference type="SAM" id="MobiDB-lite"/>
    </source>
</evidence>
<dbReference type="PANTHER" id="PTHR31282">
    <property type="entry name" value="WRKY TRANSCRIPTION FACTOR 21-RELATED"/>
    <property type="match status" value="1"/>
</dbReference>
<evidence type="ECO:0000256" key="4">
    <source>
        <dbReference type="ARBA" id="ARBA00023125"/>
    </source>
</evidence>
<dbReference type="Proteomes" id="UP000008022">
    <property type="component" value="Unassembled WGS sequence"/>
</dbReference>
<dbReference type="InterPro" id="IPR003657">
    <property type="entry name" value="WRKY_dom"/>
</dbReference>
<reference evidence="12" key="1">
    <citation type="submission" date="2013-06" db="EMBL/GenBank/DDBJ databases">
        <authorList>
            <person name="Zhao Q."/>
        </authorList>
    </citation>
    <scope>NUCLEOTIDE SEQUENCE</scope>
    <source>
        <strain evidence="12">cv. W1943</strain>
    </source>
</reference>
<proteinExistence type="inferred from homology"/>
<dbReference type="eggNOG" id="ENOG502QR3I">
    <property type="taxonomic scope" value="Eukaryota"/>
</dbReference>
<comment type="function">
    <text evidence="7">Transcription factor. Interacts, when in complex with WRKY71, specifically with the W box (5'-(T)TGAC[CT]-3'), a frequently occurring elicitor-responsive cis-acting element. Represses specifically gibberellic acid (GA)-induced promoters in aleurone cells, probably by interfering with GAM1.</text>
</comment>
<evidence type="ECO:0000256" key="6">
    <source>
        <dbReference type="ARBA" id="ARBA00023242"/>
    </source>
</evidence>
<feature type="domain" description="WRKY" evidence="10">
    <location>
        <begin position="162"/>
        <end position="228"/>
    </location>
</feature>
<feature type="region of interest" description="Disordered" evidence="9">
    <location>
        <begin position="102"/>
        <end position="139"/>
    </location>
</feature>
<dbReference type="PROSITE" id="PS50811">
    <property type="entry name" value="WRKY"/>
    <property type="match status" value="1"/>
</dbReference>
<evidence type="ECO:0000259" key="10">
    <source>
        <dbReference type="PROSITE" id="PS50811"/>
    </source>
</evidence>
<evidence type="ECO:0000313" key="12">
    <source>
        <dbReference type="Proteomes" id="UP000008022"/>
    </source>
</evidence>
<evidence type="ECO:0000256" key="5">
    <source>
        <dbReference type="ARBA" id="ARBA00023163"/>
    </source>
</evidence>
<keyword evidence="4" id="KW-0238">DNA-binding</keyword>
<dbReference type="GO" id="GO:0003700">
    <property type="term" value="F:DNA-binding transcription factor activity"/>
    <property type="evidence" value="ECO:0007669"/>
    <property type="project" value="InterPro"/>
</dbReference>
<dbReference type="AlphaFoldDB" id="A0A0E0NEI8"/>
<feature type="region of interest" description="Disordered" evidence="9">
    <location>
        <begin position="220"/>
        <end position="253"/>
    </location>
</feature>
<comment type="similarity">
    <text evidence="2">Belongs to the WRKY group II-a family.</text>
</comment>
<accession>A0A0E0NEI8</accession>
<evidence type="ECO:0000256" key="8">
    <source>
        <dbReference type="ARBA" id="ARBA00070168"/>
    </source>
</evidence>